<accession>A0ABW6WK85</accession>
<organism evidence="2 3">
    <name type="scientific">Paractinoplanes globisporus</name>
    <dbReference type="NCBI Taxonomy" id="113565"/>
    <lineage>
        <taxon>Bacteria</taxon>
        <taxon>Bacillati</taxon>
        <taxon>Actinomycetota</taxon>
        <taxon>Actinomycetes</taxon>
        <taxon>Micromonosporales</taxon>
        <taxon>Micromonosporaceae</taxon>
        <taxon>Paractinoplanes</taxon>
    </lineage>
</organism>
<evidence type="ECO:0000256" key="1">
    <source>
        <dbReference type="SAM" id="Phobius"/>
    </source>
</evidence>
<keyword evidence="1" id="KW-0472">Membrane</keyword>
<gene>
    <name evidence="2" type="ORF">ACFY35_29865</name>
</gene>
<feature type="transmembrane region" description="Helical" evidence="1">
    <location>
        <begin position="74"/>
        <end position="100"/>
    </location>
</feature>
<dbReference type="Proteomes" id="UP001602245">
    <property type="component" value="Unassembled WGS sequence"/>
</dbReference>
<evidence type="ECO:0000313" key="3">
    <source>
        <dbReference type="Proteomes" id="UP001602245"/>
    </source>
</evidence>
<sequence>MGRFWNAATDQAGREFGARHYRWFAGARIARGVAPALLTVLGAVGVVVALIAGYRWLSPDWSAVGTRIGNWGSVAGVGALWIIGGIAAAAAMIVLLRYVVRNWWRVSLFRPMRLRRPMWWFRRF</sequence>
<keyword evidence="3" id="KW-1185">Reference proteome</keyword>
<name>A0ABW6WK85_9ACTN</name>
<protein>
    <submittedName>
        <fullName evidence="2">Uncharacterized protein</fullName>
    </submittedName>
</protein>
<proteinExistence type="predicted"/>
<keyword evidence="1" id="KW-1133">Transmembrane helix</keyword>
<keyword evidence="1" id="KW-0812">Transmembrane</keyword>
<dbReference type="EMBL" id="JBIAZU010000005">
    <property type="protein sequence ID" value="MFF5293660.1"/>
    <property type="molecule type" value="Genomic_DNA"/>
</dbReference>
<evidence type="ECO:0000313" key="2">
    <source>
        <dbReference type="EMBL" id="MFF5293660.1"/>
    </source>
</evidence>
<reference evidence="2 3" key="1">
    <citation type="submission" date="2024-10" db="EMBL/GenBank/DDBJ databases">
        <title>The Natural Products Discovery Center: Release of the First 8490 Sequenced Strains for Exploring Actinobacteria Biosynthetic Diversity.</title>
        <authorList>
            <person name="Kalkreuter E."/>
            <person name="Kautsar S.A."/>
            <person name="Yang D."/>
            <person name="Bader C.D."/>
            <person name="Teijaro C.N."/>
            <person name="Fluegel L."/>
            <person name="Davis C.M."/>
            <person name="Simpson J.R."/>
            <person name="Lauterbach L."/>
            <person name="Steele A.D."/>
            <person name="Gui C."/>
            <person name="Meng S."/>
            <person name="Li G."/>
            <person name="Viehrig K."/>
            <person name="Ye F."/>
            <person name="Su P."/>
            <person name="Kiefer A.F."/>
            <person name="Nichols A."/>
            <person name="Cepeda A.J."/>
            <person name="Yan W."/>
            <person name="Fan B."/>
            <person name="Jiang Y."/>
            <person name="Adhikari A."/>
            <person name="Zheng C.-J."/>
            <person name="Schuster L."/>
            <person name="Cowan T.M."/>
            <person name="Smanski M.J."/>
            <person name="Chevrette M.G."/>
            <person name="De Carvalho L.P.S."/>
            <person name="Shen B."/>
        </authorList>
    </citation>
    <scope>NUCLEOTIDE SEQUENCE [LARGE SCALE GENOMIC DNA]</scope>
    <source>
        <strain evidence="2 3">NPDC000087</strain>
    </source>
</reference>
<dbReference type="RefSeq" id="WP_040432715.1">
    <property type="nucleotide sequence ID" value="NZ_JBIAZU010000005.1"/>
</dbReference>
<comment type="caution">
    <text evidence="2">The sequence shown here is derived from an EMBL/GenBank/DDBJ whole genome shotgun (WGS) entry which is preliminary data.</text>
</comment>
<feature type="transmembrane region" description="Helical" evidence="1">
    <location>
        <begin position="29"/>
        <end position="54"/>
    </location>
</feature>